<proteinExistence type="predicted"/>
<dbReference type="InterPro" id="IPR036786">
    <property type="entry name" value="Ribosome_mat_SBDS_N_sf"/>
</dbReference>
<accession>A0A7H8R161</accession>
<gene>
    <name evidence="3" type="ORF">TRUGW13939_06629</name>
</gene>
<dbReference type="Gene3D" id="3.30.1250.10">
    <property type="entry name" value="Ribosome maturation protein SBDS, N-terminal domain"/>
    <property type="match status" value="1"/>
</dbReference>
<dbReference type="OrthoDB" id="2567806at2759"/>
<feature type="compositionally biased region" description="Polar residues" evidence="1">
    <location>
        <begin position="107"/>
        <end position="118"/>
    </location>
</feature>
<dbReference type="AlphaFoldDB" id="A0A7H8R161"/>
<dbReference type="InterPro" id="IPR039100">
    <property type="entry name" value="Sdo1/SBDS-like"/>
</dbReference>
<dbReference type="GeneID" id="55994124"/>
<dbReference type="KEGG" id="trg:TRUGW13939_06629"/>
<dbReference type="EMBL" id="CP055900">
    <property type="protein sequence ID" value="QKX59495.1"/>
    <property type="molecule type" value="Genomic_DNA"/>
</dbReference>
<evidence type="ECO:0000313" key="3">
    <source>
        <dbReference type="EMBL" id="QKX59495.1"/>
    </source>
</evidence>
<protein>
    <recommendedName>
        <fullName evidence="2">Ribosome maturation protein SDO1/SBDS N-terminal domain-containing protein</fullName>
    </recommendedName>
</protein>
<evidence type="ECO:0000259" key="2">
    <source>
        <dbReference type="Pfam" id="PF01172"/>
    </source>
</evidence>
<evidence type="ECO:0000313" key="4">
    <source>
        <dbReference type="Proteomes" id="UP000509510"/>
    </source>
</evidence>
<feature type="region of interest" description="Disordered" evidence="1">
    <location>
        <begin position="94"/>
        <end position="118"/>
    </location>
</feature>
<organism evidence="3 4">
    <name type="scientific">Talaromyces rugulosus</name>
    <name type="common">Penicillium rugulosum</name>
    <dbReference type="NCBI Taxonomy" id="121627"/>
    <lineage>
        <taxon>Eukaryota</taxon>
        <taxon>Fungi</taxon>
        <taxon>Dikarya</taxon>
        <taxon>Ascomycota</taxon>
        <taxon>Pezizomycotina</taxon>
        <taxon>Eurotiomycetes</taxon>
        <taxon>Eurotiomycetidae</taxon>
        <taxon>Eurotiales</taxon>
        <taxon>Trichocomaceae</taxon>
        <taxon>Talaromyces</taxon>
        <taxon>Talaromyces sect. Islandici</taxon>
    </lineage>
</organism>
<evidence type="ECO:0000256" key="1">
    <source>
        <dbReference type="SAM" id="MobiDB-lite"/>
    </source>
</evidence>
<dbReference type="InterPro" id="IPR019783">
    <property type="entry name" value="SDO1/SBDS_N"/>
</dbReference>
<sequence>MPRGNDMTTKVFYQGKADDFVIFVDDVSAAQKWRKDHTIPLAQVVSGWKVFVTHKQGAQGILDGASNFVLENEFGTTREEDVVQQILEKGEIQEVTSAERSGKRNESNGGNYTNTFQV</sequence>
<dbReference type="RefSeq" id="XP_035345673.1">
    <property type="nucleotide sequence ID" value="XM_035489780.1"/>
</dbReference>
<dbReference type="Pfam" id="PF01172">
    <property type="entry name" value="SBDS_N"/>
    <property type="match status" value="1"/>
</dbReference>
<dbReference type="SUPFAM" id="SSF89895">
    <property type="entry name" value="FYSH domain"/>
    <property type="match status" value="1"/>
</dbReference>
<feature type="domain" description="Ribosome maturation protein SDO1/SBDS N-terminal" evidence="2">
    <location>
        <begin position="9"/>
        <end position="99"/>
    </location>
</feature>
<dbReference type="PANTHER" id="PTHR10927">
    <property type="entry name" value="RIBOSOME MATURATION PROTEIN SBDS"/>
    <property type="match status" value="1"/>
</dbReference>
<reference evidence="4" key="1">
    <citation type="submission" date="2020-06" db="EMBL/GenBank/DDBJ databases">
        <title>A chromosome-scale genome assembly of Talaromyces rugulosus W13939.</title>
        <authorList>
            <person name="Wang B."/>
            <person name="Guo L."/>
            <person name="Ye K."/>
            <person name="Wang L."/>
        </authorList>
    </citation>
    <scope>NUCLEOTIDE SEQUENCE [LARGE SCALE GENOMIC DNA]</scope>
    <source>
        <strain evidence="4">W13939</strain>
    </source>
</reference>
<keyword evidence="4" id="KW-1185">Reference proteome</keyword>
<dbReference type="Proteomes" id="UP000509510">
    <property type="component" value="Chromosome III"/>
</dbReference>
<dbReference type="PANTHER" id="PTHR10927:SF2">
    <property type="entry name" value="RESTRICTION OF TELOMERE CAPPING PROTEIN 3"/>
    <property type="match status" value="1"/>
</dbReference>
<name>A0A7H8R161_TALRU</name>